<sequence>MSLPVFLADLDAYLAGDTPVLPEIGAQFVLDGAEGKHAATVKRLQVGEVLILIDGCGAGVEARVEGVDKAALALQVLARHEFPRPAVTVVQALPKAERSELAVDLMTQGGVGTIVPWQASRSIAKWANKAEKGRAKWRSAAVAAAKQSRRLSVPEIGQLAQSSADVVELIQQCRMAGGTAVMLHEEASVPFASVALAEPLLIIVGPEGGLAPEEVEEFRAAGAAATVLGPEVLRTASAGLVALAAYGALRRW</sequence>
<dbReference type="Gene3D" id="2.40.240.20">
    <property type="entry name" value="Hypothetical PUA domain-like, domain 1"/>
    <property type="match status" value="1"/>
</dbReference>
<evidence type="ECO:0000256" key="10">
    <source>
        <dbReference type="ARBA" id="ARBA00025699"/>
    </source>
</evidence>
<dbReference type="GO" id="GO:0070042">
    <property type="term" value="F:rRNA (uridine-N3-)-methyltransferase activity"/>
    <property type="evidence" value="ECO:0007669"/>
    <property type="project" value="TreeGrafter"/>
</dbReference>
<dbReference type="Pfam" id="PF04452">
    <property type="entry name" value="Methyltrans_RNA"/>
    <property type="match status" value="1"/>
</dbReference>
<dbReference type="InterPro" id="IPR029028">
    <property type="entry name" value="Alpha/beta_knot_MTases"/>
</dbReference>
<name>A0A0G3GSX2_9CORY</name>
<evidence type="ECO:0000256" key="5">
    <source>
        <dbReference type="ARBA" id="ARBA00022490"/>
    </source>
</evidence>
<evidence type="ECO:0000259" key="13">
    <source>
        <dbReference type="Pfam" id="PF04452"/>
    </source>
</evidence>
<evidence type="ECO:0000313" key="15">
    <source>
        <dbReference type="EMBL" id="AKK03635.1"/>
    </source>
</evidence>
<evidence type="ECO:0000256" key="2">
    <source>
        <dbReference type="ARBA" id="ARBA00005528"/>
    </source>
</evidence>
<evidence type="ECO:0000256" key="7">
    <source>
        <dbReference type="ARBA" id="ARBA00022603"/>
    </source>
</evidence>
<comment type="subcellular location">
    <subcellularLocation>
        <location evidence="1 12">Cytoplasm</location>
    </subcellularLocation>
</comment>
<dbReference type="PATRIC" id="fig|1050174.4.peg.1800"/>
<dbReference type="CDD" id="cd18084">
    <property type="entry name" value="RsmE-like"/>
    <property type="match status" value="1"/>
</dbReference>
<dbReference type="InterPro" id="IPR015947">
    <property type="entry name" value="PUA-like_sf"/>
</dbReference>
<comment type="function">
    <text evidence="10 12">Specifically methylates the N3 position of the uracil ring of uridine 1498 (m3U1498) in 16S rRNA. Acts on the fully assembled 30S ribosomal subunit.</text>
</comment>
<dbReference type="InterPro" id="IPR006700">
    <property type="entry name" value="RsmE"/>
</dbReference>
<feature type="domain" description="Ribosomal RNA small subunit methyltransferase E methyltransferase" evidence="13">
    <location>
        <begin position="83"/>
        <end position="245"/>
    </location>
</feature>
<dbReference type="STRING" id="1050174.CEPID_08945"/>
<evidence type="ECO:0000256" key="11">
    <source>
        <dbReference type="ARBA" id="ARBA00047944"/>
    </source>
</evidence>
<dbReference type="NCBIfam" id="TIGR00046">
    <property type="entry name" value="RsmE family RNA methyltransferase"/>
    <property type="match status" value="1"/>
</dbReference>
<dbReference type="KEGG" id="cei:CEPID_08945"/>
<dbReference type="PANTHER" id="PTHR30027">
    <property type="entry name" value="RIBOSOMAL RNA SMALL SUBUNIT METHYLTRANSFERASE E"/>
    <property type="match status" value="1"/>
</dbReference>
<evidence type="ECO:0000256" key="9">
    <source>
        <dbReference type="ARBA" id="ARBA00022691"/>
    </source>
</evidence>
<evidence type="ECO:0000313" key="16">
    <source>
        <dbReference type="Proteomes" id="UP000035368"/>
    </source>
</evidence>
<evidence type="ECO:0000256" key="4">
    <source>
        <dbReference type="ARBA" id="ARBA00013673"/>
    </source>
</evidence>
<dbReference type="PIRSF" id="PIRSF015601">
    <property type="entry name" value="MTase_slr0722"/>
    <property type="match status" value="1"/>
</dbReference>
<evidence type="ECO:0000256" key="3">
    <source>
        <dbReference type="ARBA" id="ARBA00012328"/>
    </source>
</evidence>
<dbReference type="RefSeq" id="WP_047240634.1">
    <property type="nucleotide sequence ID" value="NZ_CP011541.1"/>
</dbReference>
<evidence type="ECO:0000259" key="14">
    <source>
        <dbReference type="Pfam" id="PF20260"/>
    </source>
</evidence>
<keyword evidence="5 12" id="KW-0963">Cytoplasm</keyword>
<organism evidence="15 16">
    <name type="scientific">Corynebacterium epidermidicanis</name>
    <dbReference type="NCBI Taxonomy" id="1050174"/>
    <lineage>
        <taxon>Bacteria</taxon>
        <taxon>Bacillati</taxon>
        <taxon>Actinomycetota</taxon>
        <taxon>Actinomycetes</taxon>
        <taxon>Mycobacteriales</taxon>
        <taxon>Corynebacteriaceae</taxon>
        <taxon>Corynebacterium</taxon>
    </lineage>
</organism>
<dbReference type="EC" id="2.1.1.193" evidence="3 12"/>
<dbReference type="NCBIfam" id="NF008693">
    <property type="entry name" value="PRK11713.2-3"/>
    <property type="match status" value="1"/>
</dbReference>
<proteinExistence type="inferred from homology"/>
<evidence type="ECO:0000256" key="8">
    <source>
        <dbReference type="ARBA" id="ARBA00022679"/>
    </source>
</evidence>
<feature type="domain" description="Ribosomal RNA small subunit methyltransferase E PUA-like" evidence="14">
    <location>
        <begin position="30"/>
        <end position="74"/>
    </location>
</feature>
<keyword evidence="7 12" id="KW-0489">Methyltransferase</keyword>
<dbReference type="EMBL" id="CP011541">
    <property type="protein sequence ID" value="AKK03635.1"/>
    <property type="molecule type" value="Genomic_DNA"/>
</dbReference>
<evidence type="ECO:0000256" key="6">
    <source>
        <dbReference type="ARBA" id="ARBA00022552"/>
    </source>
</evidence>
<dbReference type="InterPro" id="IPR046886">
    <property type="entry name" value="RsmE_MTase_dom"/>
</dbReference>
<dbReference type="Pfam" id="PF20260">
    <property type="entry name" value="PUA_4"/>
    <property type="match status" value="1"/>
</dbReference>
<dbReference type="InterPro" id="IPR046887">
    <property type="entry name" value="RsmE_PUA-like"/>
</dbReference>
<keyword evidence="6 12" id="KW-0698">rRNA processing</keyword>
<comment type="catalytic activity">
    <reaction evidence="11 12">
        <text>uridine(1498) in 16S rRNA + S-adenosyl-L-methionine = N(3)-methyluridine(1498) in 16S rRNA + S-adenosyl-L-homocysteine + H(+)</text>
        <dbReference type="Rhea" id="RHEA:42920"/>
        <dbReference type="Rhea" id="RHEA-COMP:10283"/>
        <dbReference type="Rhea" id="RHEA-COMP:10284"/>
        <dbReference type="ChEBI" id="CHEBI:15378"/>
        <dbReference type="ChEBI" id="CHEBI:57856"/>
        <dbReference type="ChEBI" id="CHEBI:59789"/>
        <dbReference type="ChEBI" id="CHEBI:65315"/>
        <dbReference type="ChEBI" id="CHEBI:74502"/>
        <dbReference type="EC" id="2.1.1.193"/>
    </reaction>
</comment>
<evidence type="ECO:0000256" key="1">
    <source>
        <dbReference type="ARBA" id="ARBA00004496"/>
    </source>
</evidence>
<dbReference type="Proteomes" id="UP000035368">
    <property type="component" value="Chromosome"/>
</dbReference>
<reference evidence="15 16" key="1">
    <citation type="submission" date="2015-05" db="EMBL/GenBank/DDBJ databases">
        <title>Complete genome sequence of Corynebacterium epidermidicanis DSM 45586, isolated from the skin of a dog suffering from pruritus.</title>
        <authorList>
            <person name="Ruckert C."/>
            <person name="Albersmeier A."/>
            <person name="Winkler A."/>
            <person name="Tauch A."/>
        </authorList>
    </citation>
    <scope>NUCLEOTIDE SEQUENCE [LARGE SCALE GENOMIC DNA]</scope>
    <source>
        <strain evidence="15 16">DSM 45586</strain>
    </source>
</reference>
<keyword evidence="8 12" id="KW-0808">Transferase</keyword>
<evidence type="ECO:0000256" key="12">
    <source>
        <dbReference type="PIRNR" id="PIRNR015601"/>
    </source>
</evidence>
<gene>
    <name evidence="15" type="ORF">CEPID_08945</name>
</gene>
<dbReference type="GO" id="GO:0070475">
    <property type="term" value="P:rRNA base methylation"/>
    <property type="evidence" value="ECO:0007669"/>
    <property type="project" value="TreeGrafter"/>
</dbReference>
<accession>A0A0G3GSX2</accession>
<dbReference type="Gene3D" id="3.40.1280.10">
    <property type="match status" value="1"/>
</dbReference>
<dbReference type="SUPFAM" id="SSF75217">
    <property type="entry name" value="alpha/beta knot"/>
    <property type="match status" value="1"/>
</dbReference>
<dbReference type="GO" id="GO:0005737">
    <property type="term" value="C:cytoplasm"/>
    <property type="evidence" value="ECO:0007669"/>
    <property type="project" value="UniProtKB-SubCell"/>
</dbReference>
<protein>
    <recommendedName>
        <fullName evidence="4 12">Ribosomal RNA small subunit methyltransferase E</fullName>
        <ecNumber evidence="3 12">2.1.1.193</ecNumber>
    </recommendedName>
</protein>
<dbReference type="InterPro" id="IPR029026">
    <property type="entry name" value="tRNA_m1G_MTases_N"/>
</dbReference>
<comment type="similarity">
    <text evidence="2 12">Belongs to the RNA methyltransferase RsmE family.</text>
</comment>
<dbReference type="SUPFAM" id="SSF88697">
    <property type="entry name" value="PUA domain-like"/>
    <property type="match status" value="1"/>
</dbReference>
<dbReference type="OrthoDB" id="9808126at2"/>
<dbReference type="AlphaFoldDB" id="A0A0G3GSX2"/>
<keyword evidence="16" id="KW-1185">Reference proteome</keyword>
<dbReference type="PANTHER" id="PTHR30027:SF3">
    <property type="entry name" value="16S RRNA (URACIL(1498)-N(3))-METHYLTRANSFERASE"/>
    <property type="match status" value="1"/>
</dbReference>
<keyword evidence="9 12" id="KW-0949">S-adenosyl-L-methionine</keyword>